<organism evidence="2">
    <name type="scientific">Tanacetum cinerariifolium</name>
    <name type="common">Dalmatian daisy</name>
    <name type="synonym">Chrysanthemum cinerariifolium</name>
    <dbReference type="NCBI Taxonomy" id="118510"/>
    <lineage>
        <taxon>Eukaryota</taxon>
        <taxon>Viridiplantae</taxon>
        <taxon>Streptophyta</taxon>
        <taxon>Embryophyta</taxon>
        <taxon>Tracheophyta</taxon>
        <taxon>Spermatophyta</taxon>
        <taxon>Magnoliopsida</taxon>
        <taxon>eudicotyledons</taxon>
        <taxon>Gunneridae</taxon>
        <taxon>Pentapetalae</taxon>
        <taxon>asterids</taxon>
        <taxon>campanulids</taxon>
        <taxon>Asterales</taxon>
        <taxon>Asteraceae</taxon>
        <taxon>Asteroideae</taxon>
        <taxon>Anthemideae</taxon>
        <taxon>Anthemidinae</taxon>
        <taxon>Tanacetum</taxon>
    </lineage>
</organism>
<accession>A0A699WBV3</accession>
<feature type="non-terminal residue" evidence="2">
    <location>
        <position position="1"/>
    </location>
</feature>
<protein>
    <submittedName>
        <fullName evidence="2">Uncharacterized protein</fullName>
    </submittedName>
</protein>
<evidence type="ECO:0000256" key="1">
    <source>
        <dbReference type="SAM" id="MobiDB-lite"/>
    </source>
</evidence>
<dbReference type="AlphaFoldDB" id="A0A699WBV3"/>
<dbReference type="EMBL" id="BKCJ011560804">
    <property type="protein sequence ID" value="GFD41854.1"/>
    <property type="molecule type" value="Genomic_DNA"/>
</dbReference>
<name>A0A699WBV3_TANCI</name>
<feature type="region of interest" description="Disordered" evidence="1">
    <location>
        <begin position="1"/>
        <end position="60"/>
    </location>
</feature>
<proteinExistence type="predicted"/>
<gene>
    <name evidence="2" type="ORF">Tci_913823</name>
</gene>
<comment type="caution">
    <text evidence="2">The sequence shown here is derived from an EMBL/GenBank/DDBJ whole genome shotgun (WGS) entry which is preliminary data.</text>
</comment>
<reference evidence="2" key="1">
    <citation type="journal article" date="2019" name="Sci. Rep.">
        <title>Draft genome of Tanacetum cinerariifolium, the natural source of mosquito coil.</title>
        <authorList>
            <person name="Yamashiro T."/>
            <person name="Shiraishi A."/>
            <person name="Satake H."/>
            <person name="Nakayama K."/>
        </authorList>
    </citation>
    <scope>NUCLEOTIDE SEQUENCE</scope>
</reference>
<sequence length="60" mass="6388">AAEKVFSARFSDEPQNGFPSPDLSDSPPTVAMHPAAALYTTPPQPSSADTSTMHRHQPPL</sequence>
<evidence type="ECO:0000313" key="2">
    <source>
        <dbReference type="EMBL" id="GFD41854.1"/>
    </source>
</evidence>